<dbReference type="PANTHER" id="PTHR43434:SF1">
    <property type="entry name" value="PHOSPHOGLYCOLATE PHOSPHATASE"/>
    <property type="match status" value="1"/>
</dbReference>
<dbReference type="GO" id="GO:0005829">
    <property type="term" value="C:cytosol"/>
    <property type="evidence" value="ECO:0007669"/>
    <property type="project" value="TreeGrafter"/>
</dbReference>
<evidence type="ECO:0000313" key="6">
    <source>
        <dbReference type="Proteomes" id="UP000228859"/>
    </source>
</evidence>
<reference evidence="5 6" key="1">
    <citation type="journal article" date="2017" name="Front. Microbiol.">
        <title>Comparative Genomic Analysis of the Class Epsilonproteobacteria and Proposed Reclassification to Epsilonbacteraeota (phyl. nov.).</title>
        <authorList>
            <person name="Waite D.W."/>
            <person name="Vanwonterghem I."/>
            <person name="Rinke C."/>
            <person name="Parks D.H."/>
            <person name="Zhang Y."/>
            <person name="Takai K."/>
            <person name="Sievert S.M."/>
            <person name="Simon J."/>
            <person name="Campbell B.J."/>
            <person name="Hanson T.E."/>
            <person name="Woyke T."/>
            <person name="Klotz M.G."/>
            <person name="Hugenholtz P."/>
        </authorList>
    </citation>
    <scope>NUCLEOTIDE SEQUENCE [LARGE SCALE GENOMIC DNA]</scope>
    <source>
        <strain evidence="5">UBA12443</strain>
    </source>
</reference>
<evidence type="ECO:0000256" key="3">
    <source>
        <dbReference type="ARBA" id="ARBA00006171"/>
    </source>
</evidence>
<dbReference type="InterPro" id="IPR023198">
    <property type="entry name" value="PGP-like_dom2"/>
</dbReference>
<evidence type="ECO:0000256" key="2">
    <source>
        <dbReference type="ARBA" id="ARBA00004818"/>
    </source>
</evidence>
<dbReference type="Gene3D" id="1.10.150.240">
    <property type="entry name" value="Putative phosphatase, domain 2"/>
    <property type="match status" value="1"/>
</dbReference>
<dbReference type="InterPro" id="IPR036412">
    <property type="entry name" value="HAD-like_sf"/>
</dbReference>
<dbReference type="PANTHER" id="PTHR43434">
    <property type="entry name" value="PHOSPHOGLYCOLATE PHOSPHATASE"/>
    <property type="match status" value="1"/>
</dbReference>
<dbReference type="EMBL" id="DLUI01000164">
    <property type="protein sequence ID" value="DAB37409.1"/>
    <property type="molecule type" value="Genomic_DNA"/>
</dbReference>
<dbReference type="SFLD" id="SFLDS00003">
    <property type="entry name" value="Haloacid_Dehalogenase"/>
    <property type="match status" value="1"/>
</dbReference>
<protein>
    <recommendedName>
        <fullName evidence="4">phosphoglycolate phosphatase</fullName>
        <ecNumber evidence="4">3.1.3.18</ecNumber>
    </recommendedName>
</protein>
<comment type="pathway">
    <text evidence="2">Organic acid metabolism; glycolate biosynthesis; glycolate from 2-phosphoglycolate: step 1/1.</text>
</comment>
<keyword evidence="5" id="KW-0378">Hydrolase</keyword>
<dbReference type="CDD" id="cd07505">
    <property type="entry name" value="HAD_BPGM-like"/>
    <property type="match status" value="1"/>
</dbReference>
<evidence type="ECO:0000256" key="4">
    <source>
        <dbReference type="ARBA" id="ARBA00013078"/>
    </source>
</evidence>
<proteinExistence type="inferred from homology"/>
<dbReference type="InterPro" id="IPR041492">
    <property type="entry name" value="HAD_2"/>
</dbReference>
<dbReference type="Gene3D" id="3.40.50.1000">
    <property type="entry name" value="HAD superfamily/HAD-like"/>
    <property type="match status" value="1"/>
</dbReference>
<dbReference type="InterPro" id="IPR006439">
    <property type="entry name" value="HAD-SF_hydro_IA"/>
</dbReference>
<accession>A0A2D3WJY0</accession>
<dbReference type="Proteomes" id="UP000228859">
    <property type="component" value="Unassembled WGS sequence"/>
</dbReference>
<dbReference type="SUPFAM" id="SSF56784">
    <property type="entry name" value="HAD-like"/>
    <property type="match status" value="1"/>
</dbReference>
<evidence type="ECO:0000256" key="1">
    <source>
        <dbReference type="ARBA" id="ARBA00000830"/>
    </source>
</evidence>
<comment type="catalytic activity">
    <reaction evidence="1">
        <text>2-phosphoglycolate + H2O = glycolate + phosphate</text>
        <dbReference type="Rhea" id="RHEA:14369"/>
        <dbReference type="ChEBI" id="CHEBI:15377"/>
        <dbReference type="ChEBI" id="CHEBI:29805"/>
        <dbReference type="ChEBI" id="CHEBI:43474"/>
        <dbReference type="ChEBI" id="CHEBI:58033"/>
        <dbReference type="EC" id="3.1.3.18"/>
    </reaction>
</comment>
<dbReference type="RefSeq" id="WP_294894463.1">
    <property type="nucleotide sequence ID" value="NZ_DLUI01000164.1"/>
</dbReference>
<dbReference type="SFLD" id="SFLDG01135">
    <property type="entry name" value="C1.5.6:_HAD__Beta-PGM__Phospha"/>
    <property type="match status" value="1"/>
</dbReference>
<gene>
    <name evidence="5" type="ORF">CFH83_11305</name>
</gene>
<dbReference type="GO" id="GO:0006281">
    <property type="term" value="P:DNA repair"/>
    <property type="evidence" value="ECO:0007669"/>
    <property type="project" value="TreeGrafter"/>
</dbReference>
<sequence>MKQFILFDNDGVLVETELWYFRANEKAMKELGVTLELEYYLELMKHGGNWWELAQEKGVTVEEINRARERRSRYYQHYLRSENIFIDGVEEVLSELSNDYRMGIVTTSRRVDFELIHHEKKLTRYMDFILCEEDYPRAKPHPDPYLKGLECFGAQAHEAIVVEDSQRGLTAAVSAGIECAVVKNDFTASHDFSAATYRIDSLKNLKALLNR</sequence>
<dbReference type="InterPro" id="IPR050155">
    <property type="entry name" value="HAD-like_hydrolase_sf"/>
</dbReference>
<dbReference type="EC" id="3.1.3.18" evidence="4"/>
<dbReference type="SFLD" id="SFLDG01129">
    <property type="entry name" value="C1.5:_HAD__Beta-PGM__Phosphata"/>
    <property type="match status" value="1"/>
</dbReference>
<comment type="similarity">
    <text evidence="3">Belongs to the HAD-like hydrolase superfamily. CbbY/CbbZ/Gph/YieH family.</text>
</comment>
<dbReference type="InterPro" id="IPR023214">
    <property type="entry name" value="HAD_sf"/>
</dbReference>
<name>A0A2D3WJY0_9BACT</name>
<dbReference type="NCBIfam" id="TIGR01509">
    <property type="entry name" value="HAD-SF-IA-v3"/>
    <property type="match status" value="1"/>
</dbReference>
<dbReference type="Pfam" id="PF13419">
    <property type="entry name" value="HAD_2"/>
    <property type="match status" value="1"/>
</dbReference>
<evidence type="ECO:0000313" key="5">
    <source>
        <dbReference type="EMBL" id="DAB37409.1"/>
    </source>
</evidence>
<dbReference type="AlphaFoldDB" id="A0A2D3WJY0"/>
<organism evidence="5 6">
    <name type="scientific">Sulfuricurvum kujiense</name>
    <dbReference type="NCBI Taxonomy" id="148813"/>
    <lineage>
        <taxon>Bacteria</taxon>
        <taxon>Pseudomonadati</taxon>
        <taxon>Campylobacterota</taxon>
        <taxon>Epsilonproteobacteria</taxon>
        <taxon>Campylobacterales</taxon>
        <taxon>Sulfurimonadaceae</taxon>
        <taxon>Sulfuricurvum</taxon>
    </lineage>
</organism>
<dbReference type="GO" id="GO:0008967">
    <property type="term" value="F:phosphoglycolate phosphatase activity"/>
    <property type="evidence" value="ECO:0007669"/>
    <property type="project" value="UniProtKB-EC"/>
</dbReference>
<comment type="caution">
    <text evidence="5">The sequence shown here is derived from an EMBL/GenBank/DDBJ whole genome shotgun (WGS) entry which is preliminary data.</text>
</comment>